<dbReference type="Proteomes" id="UP000195772">
    <property type="component" value="Unassembled WGS sequence"/>
</dbReference>
<dbReference type="SUPFAM" id="SSF48208">
    <property type="entry name" value="Six-hairpin glycosidases"/>
    <property type="match status" value="1"/>
</dbReference>
<dbReference type="PIRSF" id="PIRSF021505">
    <property type="entry name" value="O_gly_hdrol"/>
    <property type="match status" value="1"/>
</dbReference>
<dbReference type="PANTHER" id="PTHR47791:SF4">
    <property type="entry name" value="(PUTATIVE SECRETED PROTEIN)-RELATED"/>
    <property type="match status" value="1"/>
</dbReference>
<evidence type="ECO:0000313" key="2">
    <source>
        <dbReference type="Proteomes" id="UP000195772"/>
    </source>
</evidence>
<reference evidence="2" key="1">
    <citation type="submission" date="2017-04" db="EMBL/GenBank/DDBJ databases">
        <title>Function of individual gut microbiota members based on whole genome sequencing of pure cultures obtained from chicken caecum.</title>
        <authorList>
            <person name="Medvecky M."/>
            <person name="Cejkova D."/>
            <person name="Polansky O."/>
            <person name="Karasova D."/>
            <person name="Kubasova T."/>
            <person name="Cizek A."/>
            <person name="Rychlik I."/>
        </authorList>
    </citation>
    <scope>NUCLEOTIDE SEQUENCE [LARGE SCALE GENOMIC DNA]</scope>
    <source>
        <strain evidence="2">An90</strain>
    </source>
</reference>
<dbReference type="InterPro" id="IPR005198">
    <property type="entry name" value="Glyco_hydro_76"/>
</dbReference>
<dbReference type="GO" id="GO:0016787">
    <property type="term" value="F:hydrolase activity"/>
    <property type="evidence" value="ECO:0007669"/>
    <property type="project" value="UniProtKB-KW"/>
</dbReference>
<dbReference type="RefSeq" id="WP_087401884.1">
    <property type="nucleotide sequence ID" value="NZ_DAWEOI010000001.1"/>
</dbReference>
<dbReference type="Gene3D" id="1.50.10.20">
    <property type="match status" value="1"/>
</dbReference>
<evidence type="ECO:0000313" key="1">
    <source>
        <dbReference type="EMBL" id="OUN04064.1"/>
    </source>
</evidence>
<dbReference type="GO" id="GO:0005975">
    <property type="term" value="P:carbohydrate metabolic process"/>
    <property type="evidence" value="ECO:0007669"/>
    <property type="project" value="InterPro"/>
</dbReference>
<protein>
    <submittedName>
        <fullName evidence="1">Glycosyl hydrolase family 76</fullName>
    </submittedName>
</protein>
<organism evidence="1 2">
    <name type="scientific">Alistipes onderdonkii</name>
    <dbReference type="NCBI Taxonomy" id="328813"/>
    <lineage>
        <taxon>Bacteria</taxon>
        <taxon>Pseudomonadati</taxon>
        <taxon>Bacteroidota</taxon>
        <taxon>Bacteroidia</taxon>
        <taxon>Bacteroidales</taxon>
        <taxon>Rikenellaceae</taxon>
        <taxon>Alistipes</taxon>
    </lineage>
</organism>
<gene>
    <name evidence="1" type="ORF">B5G41_06285</name>
</gene>
<dbReference type="InterPro" id="IPR053169">
    <property type="entry name" value="MUG_Protein"/>
</dbReference>
<comment type="caution">
    <text evidence="1">The sequence shown here is derived from an EMBL/GenBank/DDBJ whole genome shotgun (WGS) entry which is preliminary data.</text>
</comment>
<dbReference type="AlphaFoldDB" id="A0A1Y3QWM0"/>
<dbReference type="InterPro" id="IPR008928">
    <property type="entry name" value="6-hairpin_glycosidase_sf"/>
</dbReference>
<dbReference type="Pfam" id="PF03663">
    <property type="entry name" value="Glyco_hydro_76"/>
    <property type="match status" value="1"/>
</dbReference>
<dbReference type="PANTHER" id="PTHR47791">
    <property type="entry name" value="MEIOTICALLY UP-REGULATED GENE 191 PROTEIN"/>
    <property type="match status" value="1"/>
</dbReference>
<dbReference type="eggNOG" id="COG4833">
    <property type="taxonomic scope" value="Bacteria"/>
</dbReference>
<dbReference type="OrthoDB" id="2505409at2"/>
<keyword evidence="1" id="KW-0378">Hydrolase</keyword>
<sequence>MKNVFFAAFFGAACCLSGCRQEAATPATGEHYAFAEEMFRKVWDMYRVPEYGLFSEYYPNSYRPDVNYFDDGAKSTQEVSFLWPMDGVFTSAVALAEVDPVKYGCYVDSMVMAVEQYYDDGRMPAGYQAYPVRMGKVDRYYDDNGLVGLAYVAAYGVTRNPAHLEKAKQVMTFILSGWRPDHDGAVSWLEGVENQKPGCANGKAMLLALNLYGATGDPYYLTAGRRFYDWMEAYLHDPELDIVWNSWLTQPEARLDKAVYSYNTGLLLQGAVALYGYTGDRVYLDNARRLAEGARKFYLPETEDGAAANRDLPWFYLVLLRGYQALYDLDGDPKYVDIFIRWMDWARRNARDAAGLFYNDWSGKKDESATPKWLLDEACIPEYFVRAALIRREVVPAALPR</sequence>
<accession>A0A1Y3QWM0</accession>
<dbReference type="EMBL" id="NFHB01000003">
    <property type="protein sequence ID" value="OUN04064.1"/>
    <property type="molecule type" value="Genomic_DNA"/>
</dbReference>
<proteinExistence type="predicted"/>
<dbReference type="InterPro" id="IPR014512">
    <property type="entry name" value="O_gly_hydro"/>
</dbReference>
<name>A0A1Y3QWM0_9BACT</name>